<evidence type="ECO:0000313" key="2">
    <source>
        <dbReference type="Proteomes" id="UP000232688"/>
    </source>
</evidence>
<sequence>MVLNELTPNYEHSIHDKVHENQLQYGVLLTYDKYWFIRRTGSLEETIRKYHGTSPIRINITYRTQAYTFFAQLAKDYSFFKTSKYNWNKELELS</sequence>
<evidence type="ECO:0000313" key="1">
    <source>
        <dbReference type="EMBL" id="PKC76393.1"/>
    </source>
</evidence>
<dbReference type="AlphaFoldDB" id="A0A2N0SLE8"/>
<proteinExistence type="predicted"/>
<organism evidence="1 2">
    <name type="scientific">Rhizophagus irregularis</name>
    <dbReference type="NCBI Taxonomy" id="588596"/>
    <lineage>
        <taxon>Eukaryota</taxon>
        <taxon>Fungi</taxon>
        <taxon>Fungi incertae sedis</taxon>
        <taxon>Mucoromycota</taxon>
        <taxon>Glomeromycotina</taxon>
        <taxon>Glomeromycetes</taxon>
        <taxon>Glomerales</taxon>
        <taxon>Glomeraceae</taxon>
        <taxon>Rhizophagus</taxon>
    </lineage>
</organism>
<dbReference type="VEuPathDB" id="FungiDB:RhiirA1_447696"/>
<gene>
    <name evidence="1" type="ORF">RhiirA1_447696</name>
</gene>
<accession>A0A2N0SLE8</accession>
<comment type="caution">
    <text evidence="1">The sequence shown here is derived from an EMBL/GenBank/DDBJ whole genome shotgun (WGS) entry which is preliminary data.</text>
</comment>
<protein>
    <submittedName>
        <fullName evidence="1">Uncharacterized protein</fullName>
    </submittedName>
</protein>
<reference evidence="1 2" key="2">
    <citation type="submission" date="2017-10" db="EMBL/GenBank/DDBJ databases">
        <title>Genome analyses suggest a sexual origin of heterokaryosis in a supposedly ancient asexual fungus.</title>
        <authorList>
            <person name="Corradi N."/>
            <person name="Sedzielewska K."/>
            <person name="Noel J."/>
            <person name="Charron P."/>
            <person name="Farinelli L."/>
            <person name="Marton T."/>
            <person name="Kruger M."/>
            <person name="Pelin A."/>
            <person name="Brachmann A."/>
            <person name="Corradi N."/>
        </authorList>
    </citation>
    <scope>NUCLEOTIDE SEQUENCE [LARGE SCALE GENOMIC DNA]</scope>
    <source>
        <strain evidence="1 2">A1</strain>
    </source>
</reference>
<dbReference type="EMBL" id="LLXH01000003">
    <property type="protein sequence ID" value="PKC76393.1"/>
    <property type="molecule type" value="Genomic_DNA"/>
</dbReference>
<dbReference type="Proteomes" id="UP000232688">
    <property type="component" value="Unassembled WGS sequence"/>
</dbReference>
<reference evidence="1 2" key="1">
    <citation type="submission" date="2017-10" db="EMBL/GenBank/DDBJ databases">
        <title>Extensive intraspecific genome diversity in a model arbuscular mycorrhizal fungus.</title>
        <authorList>
            <person name="Chen E.C.H."/>
            <person name="Morin E."/>
            <person name="Baudet D."/>
            <person name="Noel J."/>
            <person name="Ndikumana S."/>
            <person name="Charron P."/>
            <person name="St-Onge C."/>
            <person name="Giorgi J."/>
            <person name="Grigoriev I.V."/>
            <person name="Roux C."/>
            <person name="Martin F.M."/>
            <person name="Corradi N."/>
        </authorList>
    </citation>
    <scope>NUCLEOTIDE SEQUENCE [LARGE SCALE GENOMIC DNA]</scope>
    <source>
        <strain evidence="1 2">A1</strain>
    </source>
</reference>
<name>A0A2N0SLE8_9GLOM</name>